<accession>A0A3S4VKU3</accession>
<protein>
    <submittedName>
        <fullName evidence="1">Conserved protein of uncharacterized function, possibly exported</fullName>
    </submittedName>
</protein>
<sequence>MPRYASAGFEALIDVLEPPVDTLRAIAVVVVALFLASCGRGAEAAHTYGADTAALGTAQSVLGWNISVANLRFVADHVLVDVDAAVADPDGKHIEPKDIRFGLYGGLLHPIEATGLGSCQRVVGSDFTPLATPEPDRLSGTVCLGPIRDQSQVRGVYAYSPAERIPGTVVAYPAAYPVGLPPTNASDSGLELSSTSVEAWRADGQRLTPAALGDPTAFEGSGYMLLGLRAQAVGQRYRDDSEARGGPMMVLAAPSLPPPGLSPACSTYGASVLVLPDASYDSVQLEASLCTQGEINEALLYATVSVVGTHAAVWLDDERDRR</sequence>
<evidence type="ECO:0000313" key="1">
    <source>
        <dbReference type="EMBL" id="VEG49939.1"/>
    </source>
</evidence>
<name>A0A3S4VKU3_MYCCI</name>
<dbReference type="AlphaFoldDB" id="A0A3S4VKU3"/>
<proteinExistence type="predicted"/>
<gene>
    <name evidence="1" type="ORF">NCTC10485_04253</name>
</gene>
<dbReference type="EMBL" id="LR134355">
    <property type="protein sequence ID" value="VEG49939.1"/>
    <property type="molecule type" value="Genomic_DNA"/>
</dbReference>
<keyword evidence="2" id="KW-1185">Reference proteome</keyword>
<evidence type="ECO:0000313" key="2">
    <source>
        <dbReference type="Proteomes" id="UP000282551"/>
    </source>
</evidence>
<reference evidence="1 2" key="1">
    <citation type="submission" date="2018-12" db="EMBL/GenBank/DDBJ databases">
        <authorList>
            <consortium name="Pathogen Informatics"/>
        </authorList>
    </citation>
    <scope>NUCLEOTIDE SEQUENCE [LARGE SCALE GENOMIC DNA]</scope>
    <source>
        <strain evidence="1 2">NCTC10485</strain>
    </source>
</reference>
<organism evidence="1 2">
    <name type="scientific">Mycolicibacterium chitae</name>
    <name type="common">Mycobacterium chitae</name>
    <dbReference type="NCBI Taxonomy" id="1792"/>
    <lineage>
        <taxon>Bacteria</taxon>
        <taxon>Bacillati</taxon>
        <taxon>Actinomycetota</taxon>
        <taxon>Actinomycetes</taxon>
        <taxon>Mycobacteriales</taxon>
        <taxon>Mycobacteriaceae</taxon>
        <taxon>Mycolicibacterium</taxon>
    </lineage>
</organism>
<dbReference type="Proteomes" id="UP000282551">
    <property type="component" value="Chromosome"/>
</dbReference>